<evidence type="ECO:0000313" key="5">
    <source>
        <dbReference type="Proteomes" id="UP000479710"/>
    </source>
</evidence>
<proteinExistence type="predicted"/>
<evidence type="ECO:0000313" key="4">
    <source>
        <dbReference type="EMBL" id="KAF0903125.1"/>
    </source>
</evidence>
<feature type="compositionally biased region" description="Basic and acidic residues" evidence="2">
    <location>
        <begin position="183"/>
        <end position="197"/>
    </location>
</feature>
<evidence type="ECO:0000313" key="3">
    <source>
        <dbReference type="EMBL" id="ACN85334.1"/>
    </source>
</evidence>
<feature type="compositionally biased region" description="Gly residues" evidence="2">
    <location>
        <begin position="73"/>
        <end position="84"/>
    </location>
</feature>
<feature type="compositionally biased region" description="Low complexity" evidence="2">
    <location>
        <begin position="18"/>
        <end position="35"/>
    </location>
</feature>
<sequence length="593" mass="66175">MAAAVGSYRSAGRRRDAFAAAEDAGSATRGRAAAAGGSGGLLRRSRSLSRFPPPSPSPEDSATPSLRFVNKFRGGGGGRGGGGLPEISLDDLADEFFRARAESEDDDEEGVVVRGEEARGRLRFQAPAEKGGGRRSSTARYARETESSRQRGRSVSRPPAERRGGTTTVANGGAAARRQRYASVDRRASMDRHRWCDSDNDMDISHRYGSRGINTKSSNNDLQSSFHKSAKLNQPLRKSTSQKDFLHSRDSSSSHSSITDDEFRDTHPFHSRNQKGIQAVYTPEKDHLINNEDENALYDVMRKEVRQAVEEIRTQLEKVVTKSEPSEKATSTDAQPTQVITELRRSYTSKLEESEKRKQELLAQLAAEEQRGHELTKIVKELLPTAKKNVNSERQPRYRRRSNDRARMSRRLMEEAEQYFEDFLSNVEDTDFSSFEGERSDTSSSRRDVVLNTKIETPIALPKVASPVESDGVVLPWLQWETSSDLQTSPCKTKTQGASTACSTSSQTKSSRGSWSPGDHHDMSVGSKGRLLTSFEEAVARRSSCPDNSQSSSFHIDDYMHLRRSHDLLFERWRQRERIDDGGLILCSRSTIM</sequence>
<organism evidence="3">
    <name type="scientific">Oryza meyeriana var. granulata</name>
    <dbReference type="NCBI Taxonomy" id="110450"/>
    <lineage>
        <taxon>Eukaryota</taxon>
        <taxon>Viridiplantae</taxon>
        <taxon>Streptophyta</taxon>
        <taxon>Embryophyta</taxon>
        <taxon>Tracheophyta</taxon>
        <taxon>Spermatophyta</taxon>
        <taxon>Magnoliopsida</taxon>
        <taxon>Liliopsida</taxon>
        <taxon>Poales</taxon>
        <taxon>Poaceae</taxon>
        <taxon>BOP clade</taxon>
        <taxon>Oryzoideae</taxon>
        <taxon>Oryzeae</taxon>
        <taxon>Oryzinae</taxon>
        <taxon>Oryza</taxon>
        <taxon>Oryza meyeriana</taxon>
    </lineage>
</organism>
<dbReference type="PANTHER" id="PTHR34466">
    <property type="entry name" value="OS11G0129800 PROTEIN"/>
    <property type="match status" value="1"/>
</dbReference>
<evidence type="ECO:0000256" key="2">
    <source>
        <dbReference type="SAM" id="MobiDB-lite"/>
    </source>
</evidence>
<dbReference type="Proteomes" id="UP000479710">
    <property type="component" value="Unassembled WGS sequence"/>
</dbReference>
<keyword evidence="1" id="KW-0175">Coiled coil</keyword>
<feature type="compositionally biased region" description="Polar residues" evidence="2">
    <location>
        <begin position="212"/>
        <end position="227"/>
    </location>
</feature>
<dbReference type="PANTHER" id="PTHR34466:SF1">
    <property type="entry name" value="OS06G0609800 PROTEIN"/>
    <property type="match status" value="1"/>
</dbReference>
<dbReference type="EMBL" id="SPHZ02000008">
    <property type="protein sequence ID" value="KAF0903125.1"/>
    <property type="molecule type" value="Genomic_DNA"/>
</dbReference>
<dbReference type="EMBL" id="FJ032640">
    <property type="protein sequence ID" value="ACN85334.1"/>
    <property type="molecule type" value="Genomic_DNA"/>
</dbReference>
<name>C0JAF3_9ORYZ</name>
<feature type="compositionally biased region" description="Low complexity" evidence="2">
    <location>
        <begin position="499"/>
        <end position="516"/>
    </location>
</feature>
<feature type="region of interest" description="Disordered" evidence="2">
    <location>
        <begin position="1"/>
        <end position="88"/>
    </location>
</feature>
<feature type="compositionally biased region" description="Polar residues" evidence="2">
    <location>
        <begin position="487"/>
        <end position="498"/>
    </location>
</feature>
<feature type="region of interest" description="Disordered" evidence="2">
    <location>
        <begin position="487"/>
        <end position="527"/>
    </location>
</feature>
<keyword evidence="5" id="KW-1185">Reference proteome</keyword>
<accession>C0JAF3</accession>
<feature type="region of interest" description="Disordered" evidence="2">
    <location>
        <begin position="100"/>
        <end position="279"/>
    </location>
</feature>
<feature type="coiled-coil region" evidence="1">
    <location>
        <begin position="291"/>
        <end position="371"/>
    </location>
</feature>
<dbReference type="AlphaFoldDB" id="C0JAF3"/>
<reference evidence="4 5" key="2">
    <citation type="submission" date="2019-11" db="EMBL/GenBank/DDBJ databases">
        <title>Whole genome sequence of Oryza granulata.</title>
        <authorList>
            <person name="Li W."/>
        </authorList>
    </citation>
    <scope>NUCLEOTIDE SEQUENCE [LARGE SCALE GENOMIC DNA]</scope>
    <source>
        <strain evidence="5">cv. Menghai</strain>
        <tissue evidence="4">Leaf</tissue>
    </source>
</reference>
<gene>
    <name evidence="4" type="ORF">E2562_025715</name>
</gene>
<reference evidence="3" key="1">
    <citation type="journal article" date="2009" name="Proc. Natl. Acad. Sci. U.S.A.">
        <title>Comparative sequence analysis of MONOCULM1-orthologous regions in 14 Oryza genomes.</title>
        <authorList>
            <person name="Lu F."/>
            <person name="Ammiraju J.S."/>
            <person name="Sanyal A."/>
            <person name="Zhang S."/>
            <person name="Song R."/>
            <person name="Chen J."/>
            <person name="Li G."/>
            <person name="Sui Y."/>
            <person name="Song X."/>
            <person name="Cheng Z."/>
            <person name="de Oliveira A.C."/>
            <person name="Bennetzen J.L."/>
            <person name="Jackson S.A."/>
            <person name="Wing R.A."/>
            <person name="Chen M."/>
        </authorList>
    </citation>
    <scope>NUCLEOTIDE SEQUENCE</scope>
</reference>
<protein>
    <submittedName>
        <fullName evidence="3">Uncharacterized protein</fullName>
    </submittedName>
</protein>
<dbReference type="OrthoDB" id="1911931at2759"/>
<feature type="compositionally biased region" description="Low complexity" evidence="2">
    <location>
        <begin position="165"/>
        <end position="176"/>
    </location>
</feature>
<evidence type="ECO:0000256" key="1">
    <source>
        <dbReference type="SAM" id="Coils"/>
    </source>
</evidence>